<evidence type="ECO:0000256" key="9">
    <source>
        <dbReference type="ARBA" id="ARBA00022801"/>
    </source>
</evidence>
<dbReference type="InterPro" id="IPR047151">
    <property type="entry name" value="RNZ2-like"/>
</dbReference>
<evidence type="ECO:0000256" key="6">
    <source>
        <dbReference type="ARBA" id="ARBA00022722"/>
    </source>
</evidence>
<comment type="similarity">
    <text evidence="3">Belongs to the RNase Z family.</text>
</comment>
<dbReference type="GO" id="GO:0005739">
    <property type="term" value="C:mitochondrion"/>
    <property type="evidence" value="ECO:0007669"/>
    <property type="project" value="TreeGrafter"/>
</dbReference>
<evidence type="ECO:0000256" key="8">
    <source>
        <dbReference type="ARBA" id="ARBA00022759"/>
    </source>
</evidence>
<dbReference type="Pfam" id="PF13691">
    <property type="entry name" value="Lactamase_B_4"/>
    <property type="match status" value="1"/>
</dbReference>
<evidence type="ECO:0000256" key="1">
    <source>
        <dbReference type="ARBA" id="ARBA00000402"/>
    </source>
</evidence>
<dbReference type="GO" id="GO:0046872">
    <property type="term" value="F:metal ion binding"/>
    <property type="evidence" value="ECO:0007669"/>
    <property type="project" value="UniProtKB-KW"/>
</dbReference>
<dbReference type="PANTHER" id="PTHR12553:SF49">
    <property type="entry name" value="ZINC PHOSPHODIESTERASE ELAC PROTEIN 2"/>
    <property type="match status" value="1"/>
</dbReference>
<evidence type="ECO:0000313" key="13">
    <source>
        <dbReference type="Proteomes" id="UP001497623"/>
    </source>
</evidence>
<name>A0AAV2R1L9_MEGNR</name>
<dbReference type="EC" id="3.1.26.11" evidence="4"/>
<keyword evidence="9" id="KW-0378">Hydrolase</keyword>
<evidence type="ECO:0000313" key="12">
    <source>
        <dbReference type="EMBL" id="CAL4106636.1"/>
    </source>
</evidence>
<sequence>MIHLKVVGSGANGAPTGLYVFTEHKKYLFNCGEGSQRMAFEHKIKLSMMEHVLITHKSWKNIGGLPGILLTMQDTGVPEIKLHGPPGIESWYYDTRNFIRFRDLSLYYQHYMHEDGYVGNENDPIRIKCVPLWAQKQNEVDGTKMNLEKESESVKTFYQLDHYQNEDQKRIRLEESKESVNLSLAYICKCAPKVS</sequence>
<protein>
    <recommendedName>
        <fullName evidence="4">ribonuclease Z</fullName>
        <ecNumber evidence="4">3.1.26.11</ecNumber>
    </recommendedName>
</protein>
<comment type="catalytic activity">
    <reaction evidence="1">
        <text>Endonucleolytic cleavage of RNA, removing extra 3' nucleotides from tRNA precursor, generating 3' termini of tRNAs. A 3'-hydroxy group is left at the tRNA terminus and a 5'-phosphoryl group is left at the trailer molecule.</text>
        <dbReference type="EC" id="3.1.26.11"/>
    </reaction>
</comment>
<dbReference type="InterPro" id="IPR027794">
    <property type="entry name" value="tRNase_Z_dom"/>
</dbReference>
<dbReference type="InterPro" id="IPR036866">
    <property type="entry name" value="RibonucZ/Hydroxyglut_hydro"/>
</dbReference>
<dbReference type="PANTHER" id="PTHR12553">
    <property type="entry name" value="ZINC PHOSPHODIESTERASE ELAC PROTEIN 2"/>
    <property type="match status" value="1"/>
</dbReference>
<comment type="cofactor">
    <cofactor evidence="2">
        <name>Zn(2+)</name>
        <dbReference type="ChEBI" id="CHEBI:29105"/>
    </cofactor>
</comment>
<gene>
    <name evidence="12" type="ORF">MNOR_LOCUS18375</name>
</gene>
<evidence type="ECO:0000256" key="10">
    <source>
        <dbReference type="ARBA" id="ARBA00022833"/>
    </source>
</evidence>
<dbReference type="EMBL" id="CAXKWB010013104">
    <property type="protein sequence ID" value="CAL4106636.1"/>
    <property type="molecule type" value="Genomic_DNA"/>
</dbReference>
<keyword evidence="5" id="KW-0819">tRNA processing</keyword>
<organism evidence="12 13">
    <name type="scientific">Meganyctiphanes norvegica</name>
    <name type="common">Northern krill</name>
    <name type="synonym">Thysanopoda norvegica</name>
    <dbReference type="NCBI Taxonomy" id="48144"/>
    <lineage>
        <taxon>Eukaryota</taxon>
        <taxon>Metazoa</taxon>
        <taxon>Ecdysozoa</taxon>
        <taxon>Arthropoda</taxon>
        <taxon>Crustacea</taxon>
        <taxon>Multicrustacea</taxon>
        <taxon>Malacostraca</taxon>
        <taxon>Eumalacostraca</taxon>
        <taxon>Eucarida</taxon>
        <taxon>Euphausiacea</taxon>
        <taxon>Euphausiidae</taxon>
        <taxon>Meganyctiphanes</taxon>
    </lineage>
</organism>
<evidence type="ECO:0000256" key="7">
    <source>
        <dbReference type="ARBA" id="ARBA00022723"/>
    </source>
</evidence>
<comment type="caution">
    <text evidence="12">The sequence shown here is derived from an EMBL/GenBank/DDBJ whole genome shotgun (WGS) entry which is preliminary data.</text>
</comment>
<evidence type="ECO:0000256" key="4">
    <source>
        <dbReference type="ARBA" id="ARBA00012477"/>
    </source>
</evidence>
<dbReference type="AlphaFoldDB" id="A0AAV2R1L9"/>
<feature type="non-terminal residue" evidence="12">
    <location>
        <position position="195"/>
    </location>
</feature>
<dbReference type="SUPFAM" id="SSF56281">
    <property type="entry name" value="Metallo-hydrolase/oxidoreductase"/>
    <property type="match status" value="1"/>
</dbReference>
<dbReference type="Proteomes" id="UP001497623">
    <property type="component" value="Unassembled WGS sequence"/>
</dbReference>
<dbReference type="GO" id="GO:1990180">
    <property type="term" value="P:mitochondrial tRNA 3'-end processing"/>
    <property type="evidence" value="ECO:0007669"/>
    <property type="project" value="TreeGrafter"/>
</dbReference>
<keyword evidence="8" id="KW-0255">Endonuclease</keyword>
<evidence type="ECO:0000256" key="3">
    <source>
        <dbReference type="ARBA" id="ARBA00007823"/>
    </source>
</evidence>
<proteinExistence type="inferred from homology"/>
<dbReference type="GO" id="GO:0042781">
    <property type="term" value="F:3'-tRNA processing endoribonuclease activity"/>
    <property type="evidence" value="ECO:0007669"/>
    <property type="project" value="UniProtKB-EC"/>
</dbReference>
<evidence type="ECO:0000256" key="2">
    <source>
        <dbReference type="ARBA" id="ARBA00001947"/>
    </source>
</evidence>
<feature type="domain" description="tRNase Z endonuclease" evidence="11">
    <location>
        <begin position="15"/>
        <end position="64"/>
    </location>
</feature>
<keyword evidence="10" id="KW-0862">Zinc</keyword>
<evidence type="ECO:0000256" key="5">
    <source>
        <dbReference type="ARBA" id="ARBA00022694"/>
    </source>
</evidence>
<dbReference type="Gene3D" id="3.60.15.10">
    <property type="entry name" value="Ribonuclease Z/Hydroxyacylglutathione hydrolase-like"/>
    <property type="match status" value="1"/>
</dbReference>
<reference evidence="12 13" key="1">
    <citation type="submission" date="2024-05" db="EMBL/GenBank/DDBJ databases">
        <authorList>
            <person name="Wallberg A."/>
        </authorList>
    </citation>
    <scope>NUCLEOTIDE SEQUENCE [LARGE SCALE GENOMIC DNA]</scope>
</reference>
<keyword evidence="6" id="KW-0540">Nuclease</keyword>
<keyword evidence="13" id="KW-1185">Reference proteome</keyword>
<evidence type="ECO:0000259" key="11">
    <source>
        <dbReference type="Pfam" id="PF13691"/>
    </source>
</evidence>
<accession>A0AAV2R1L9</accession>
<keyword evidence="7" id="KW-0479">Metal-binding</keyword>